<dbReference type="PROSITE" id="PS51257">
    <property type="entry name" value="PROKAR_LIPOPROTEIN"/>
    <property type="match status" value="1"/>
</dbReference>
<organism evidence="3 4">
    <name type="scientific">Paracoccus nototheniae</name>
    <dbReference type="NCBI Taxonomy" id="2489002"/>
    <lineage>
        <taxon>Bacteria</taxon>
        <taxon>Pseudomonadati</taxon>
        <taxon>Pseudomonadota</taxon>
        <taxon>Alphaproteobacteria</taxon>
        <taxon>Rhodobacterales</taxon>
        <taxon>Paracoccaceae</taxon>
        <taxon>Paracoccus</taxon>
    </lineage>
</organism>
<gene>
    <name evidence="3" type="ORF">ACFQ5P_17810</name>
</gene>
<dbReference type="RefSeq" id="WP_131575443.1">
    <property type="nucleotide sequence ID" value="NZ_CBCSAJ010000050.1"/>
</dbReference>
<name>A0ABW4E3V2_9RHOB</name>
<keyword evidence="3" id="KW-0645">Protease</keyword>
<feature type="chain" id="PRO_5047344419" evidence="2">
    <location>
        <begin position="24"/>
        <end position="295"/>
    </location>
</feature>
<dbReference type="GO" id="GO:0006508">
    <property type="term" value="P:proteolysis"/>
    <property type="evidence" value="ECO:0007669"/>
    <property type="project" value="UniProtKB-KW"/>
</dbReference>
<evidence type="ECO:0000256" key="1">
    <source>
        <dbReference type="SAM" id="MobiDB-lite"/>
    </source>
</evidence>
<feature type="region of interest" description="Disordered" evidence="1">
    <location>
        <begin position="20"/>
        <end position="45"/>
    </location>
</feature>
<keyword evidence="4" id="KW-1185">Reference proteome</keyword>
<proteinExistence type="predicted"/>
<reference evidence="4" key="1">
    <citation type="journal article" date="2019" name="Int. J. Syst. Evol. Microbiol.">
        <title>The Global Catalogue of Microorganisms (GCM) 10K type strain sequencing project: providing services to taxonomists for standard genome sequencing and annotation.</title>
        <authorList>
            <consortium name="The Broad Institute Genomics Platform"/>
            <consortium name="The Broad Institute Genome Sequencing Center for Infectious Disease"/>
            <person name="Wu L."/>
            <person name="Ma J."/>
        </authorList>
    </citation>
    <scope>NUCLEOTIDE SEQUENCE [LARGE SCALE GENOMIC DNA]</scope>
    <source>
        <strain evidence="4">CCM 8875</strain>
    </source>
</reference>
<keyword evidence="2" id="KW-0732">Signal</keyword>
<dbReference type="EMBL" id="JBHTOQ010000038">
    <property type="protein sequence ID" value="MFD1483156.1"/>
    <property type="molecule type" value="Genomic_DNA"/>
</dbReference>
<dbReference type="GO" id="GO:0008233">
    <property type="term" value="F:peptidase activity"/>
    <property type="evidence" value="ECO:0007669"/>
    <property type="project" value="UniProtKB-KW"/>
</dbReference>
<accession>A0ABW4E3V2</accession>
<evidence type="ECO:0000256" key="2">
    <source>
        <dbReference type="SAM" id="SignalP"/>
    </source>
</evidence>
<protein>
    <submittedName>
        <fullName evidence="3">Viral aspartic protease</fullName>
    </submittedName>
</protein>
<evidence type="ECO:0000313" key="3">
    <source>
        <dbReference type="EMBL" id="MFD1483156.1"/>
    </source>
</evidence>
<comment type="caution">
    <text evidence="3">The sequence shown here is derived from an EMBL/GenBank/DDBJ whole genome shotgun (WGS) entry which is preliminary data.</text>
</comment>
<sequence>MTTRSLFAASALALLTACGGSGGGGGSETPVTPPPPEGRPVGTGPFEAYQTQHNGFSRTRMDRSRPGDAAVLAAFEDGNPAGPAGYRDLIALTEAQYAGQMTIEVIAEVDPRNGNRATRLLRLTADQAPFENLRDGELVTAGGQYFFKGESFAWVTIDDGPLLSGRHSEGLENLMLDFDRGTADIDIRTEVSARSDVEIGLQARGLPFNVVTGAYGGATTISVRNPDVAETYDIPGYLRGSVGGSPTYRDDRHGMTTSGLYTATGRDGGHRVTVDGVFVGADPNAGSDAAPNGTP</sequence>
<feature type="signal peptide" evidence="2">
    <location>
        <begin position="1"/>
        <end position="23"/>
    </location>
</feature>
<keyword evidence="3" id="KW-0378">Hydrolase</keyword>
<evidence type="ECO:0000313" key="4">
    <source>
        <dbReference type="Proteomes" id="UP001597302"/>
    </source>
</evidence>
<dbReference type="Proteomes" id="UP001597302">
    <property type="component" value="Unassembled WGS sequence"/>
</dbReference>